<evidence type="ECO:0000256" key="9">
    <source>
        <dbReference type="SAM" id="Phobius"/>
    </source>
</evidence>
<evidence type="ECO:0000259" key="10">
    <source>
        <dbReference type="Pfam" id="PF18916"/>
    </source>
</evidence>
<evidence type="ECO:0000256" key="5">
    <source>
        <dbReference type="ARBA" id="ARBA00022989"/>
    </source>
</evidence>
<accession>A0ABR9W307</accession>
<feature type="transmembrane region" description="Helical" evidence="9">
    <location>
        <begin position="6"/>
        <end position="25"/>
    </location>
</feature>
<dbReference type="Proteomes" id="UP000644727">
    <property type="component" value="Unassembled WGS sequence"/>
</dbReference>
<evidence type="ECO:0000256" key="2">
    <source>
        <dbReference type="ARBA" id="ARBA00004829"/>
    </source>
</evidence>
<evidence type="ECO:0000256" key="1">
    <source>
        <dbReference type="ARBA" id="ARBA00004141"/>
    </source>
</evidence>
<evidence type="ECO:0000256" key="8">
    <source>
        <dbReference type="SAM" id="MobiDB-lite"/>
    </source>
</evidence>
<gene>
    <name evidence="11" type="ORF">IOE58_11640</name>
</gene>
<organism evidence="11 12">
    <name type="scientific">Brachybacterium epidermidis</name>
    <dbReference type="NCBI Taxonomy" id="2781983"/>
    <lineage>
        <taxon>Bacteria</taxon>
        <taxon>Bacillati</taxon>
        <taxon>Actinomycetota</taxon>
        <taxon>Actinomycetes</taxon>
        <taxon>Micrococcales</taxon>
        <taxon>Dermabacteraceae</taxon>
        <taxon>Brachybacterium</taxon>
    </lineage>
</organism>
<keyword evidence="12" id="KW-1185">Reference proteome</keyword>
<feature type="domain" description="Lycopene cyclase" evidence="10">
    <location>
        <begin position="7"/>
        <end position="96"/>
    </location>
</feature>
<evidence type="ECO:0000313" key="11">
    <source>
        <dbReference type="EMBL" id="MBE9404804.1"/>
    </source>
</evidence>
<protein>
    <submittedName>
        <fullName evidence="11">Lycopene cyclase domain-containing protein</fullName>
    </submittedName>
</protein>
<keyword evidence="5 9" id="KW-1133">Transmembrane helix</keyword>
<feature type="transmembrane region" description="Helical" evidence="9">
    <location>
        <begin position="81"/>
        <end position="98"/>
    </location>
</feature>
<comment type="pathway">
    <text evidence="2">Carotenoid biosynthesis.</text>
</comment>
<evidence type="ECO:0000313" key="12">
    <source>
        <dbReference type="Proteomes" id="UP000644727"/>
    </source>
</evidence>
<keyword evidence="7" id="KW-0413">Isomerase</keyword>
<keyword evidence="6 9" id="KW-0472">Membrane</keyword>
<evidence type="ECO:0000256" key="4">
    <source>
        <dbReference type="ARBA" id="ARBA00022746"/>
    </source>
</evidence>
<name>A0ABR9W307_9MICO</name>
<evidence type="ECO:0000256" key="6">
    <source>
        <dbReference type="ARBA" id="ARBA00023136"/>
    </source>
</evidence>
<feature type="region of interest" description="Disordered" evidence="8">
    <location>
        <begin position="103"/>
        <end position="128"/>
    </location>
</feature>
<reference evidence="11 12" key="1">
    <citation type="submission" date="2020-10" db="EMBL/GenBank/DDBJ databases">
        <title>Draft genome and description of Brachybacterium epidermidis sp nov.</title>
        <authorList>
            <person name="Boxberger M."/>
            <person name="La Scola B."/>
        </authorList>
    </citation>
    <scope>NUCLEOTIDE SEQUENCE [LARGE SCALE GENOMIC DNA]</scope>
    <source>
        <strain evidence="11 12">Marseille-Q2903</strain>
    </source>
</reference>
<evidence type="ECO:0000256" key="7">
    <source>
        <dbReference type="ARBA" id="ARBA00023235"/>
    </source>
</evidence>
<keyword evidence="4" id="KW-0125">Carotenoid biosynthesis</keyword>
<evidence type="ECO:0000256" key="3">
    <source>
        <dbReference type="ARBA" id="ARBA00022692"/>
    </source>
</evidence>
<proteinExistence type="predicted"/>
<dbReference type="Pfam" id="PF18916">
    <property type="entry name" value="Lycopene_cyc"/>
    <property type="match status" value="1"/>
</dbReference>
<dbReference type="EMBL" id="JADEYR010000014">
    <property type="protein sequence ID" value="MBE9404804.1"/>
    <property type="molecule type" value="Genomic_DNA"/>
</dbReference>
<keyword evidence="3 9" id="KW-0812">Transmembrane</keyword>
<dbReference type="RefSeq" id="WP_193866543.1">
    <property type="nucleotide sequence ID" value="NZ_JADEYR010000014.1"/>
</dbReference>
<dbReference type="NCBIfam" id="TIGR03462">
    <property type="entry name" value="CarR_dom_SF"/>
    <property type="match status" value="1"/>
</dbReference>
<comment type="caution">
    <text evidence="11">The sequence shown here is derived from an EMBL/GenBank/DDBJ whole genome shotgun (WGS) entry which is preliminary data.</text>
</comment>
<comment type="subcellular location">
    <subcellularLocation>
        <location evidence="1">Membrane</location>
        <topology evidence="1">Multi-pass membrane protein</topology>
    </subcellularLocation>
</comment>
<dbReference type="InterPro" id="IPR017825">
    <property type="entry name" value="Lycopene_cyclase_dom"/>
</dbReference>
<sequence length="128" mass="14273">MTYLYVNLVVMAVAAVASALALSHVQRRRRRRVLLTSLIAFTVVAVLTAVFDTIMIAVGLFTYAQEHLIGWRIGLAPIEDFSYVLVVALLLPALWAFLRRDRDRTGPSRAEPAGHEREDRDPAEGGLR</sequence>
<feature type="transmembrane region" description="Helical" evidence="9">
    <location>
        <begin position="37"/>
        <end position="61"/>
    </location>
</feature>